<dbReference type="RefSeq" id="WP_324691664.1">
    <property type="nucleotide sequence ID" value="NZ_BAABCR010000008.1"/>
</dbReference>
<evidence type="ECO:0000256" key="1">
    <source>
        <dbReference type="ARBA" id="ARBA00022729"/>
    </source>
</evidence>
<dbReference type="SUPFAM" id="SSF69318">
    <property type="entry name" value="Integrin alpha N-terminal domain"/>
    <property type="match status" value="2"/>
</dbReference>
<dbReference type="InterPro" id="IPR027039">
    <property type="entry name" value="Crtac1"/>
</dbReference>
<dbReference type="Proteomes" id="UP001500968">
    <property type="component" value="Unassembled WGS sequence"/>
</dbReference>
<evidence type="ECO:0000256" key="2">
    <source>
        <dbReference type="SAM" id="SignalP"/>
    </source>
</evidence>
<evidence type="ECO:0000259" key="3">
    <source>
        <dbReference type="Pfam" id="PF07593"/>
    </source>
</evidence>
<evidence type="ECO:0000313" key="5">
    <source>
        <dbReference type="EMBL" id="GAA4025673.1"/>
    </source>
</evidence>
<dbReference type="PANTHER" id="PTHR16026:SF0">
    <property type="entry name" value="CARTILAGE ACIDIC PROTEIN 1"/>
    <property type="match status" value="1"/>
</dbReference>
<evidence type="ECO:0008006" key="7">
    <source>
        <dbReference type="Google" id="ProtNLM"/>
    </source>
</evidence>
<evidence type="ECO:0000313" key="6">
    <source>
        <dbReference type="Proteomes" id="UP001500968"/>
    </source>
</evidence>
<protein>
    <recommendedName>
        <fullName evidence="7">RNA-binding protein</fullName>
    </recommendedName>
</protein>
<evidence type="ECO:0000259" key="4">
    <source>
        <dbReference type="Pfam" id="PF18962"/>
    </source>
</evidence>
<sequence>MKKITFLFFLLAVSSLTFAQNTCATAIPITAAGTFTISTIDGTGLPATTCNYTNANVTAVEWYAYTPTQNYTVTVSADLQENLCRDTRVRIYTGNCTTMTCVVADDDSGVLACNSGNTNSYLSKATFNAVAGQTYYIVWDNRYESTGFNFQVSEIPAGYNPCNGAVAVSAGTTTVAAIDQTNINTSCSTATLSKWYSYTPAVNANVTITSDLAVNLCKDTNVSVYSGNCTSGLTCVGSDDNSGVLACNFGNTNSYLSTYSFIASAGTTYYIVWDNKWSANGFDFQINETPIVIPITYNNQTVSTINSSYNICIVDMNGDYKDDIVGVSGNNLRVHFQGNTPGTFTVTDFPITGTSDMPSWSMAAGDYNKDGYNDLLLGSGSGLTFWRSANNGTSYTNINPSDYIFCQRTNFVDINNDGHLDAFSCHDIAPNVYYMNDGSANMNYYQSGTSGAYMLGVTASGGNYASLWTDFDNDGDLDMFISKCSGPPCELHRNDGNGVFTDISAQAGINVTPIQTWSSAIADFDNDDDMDVIITASAGTHKFFRNNKDTNTVAFTNITAGSGWDTNTATNIDNIAYDFDNDGKVDVLGGGNKIMFNQGNNSFTPVGYNAISVGAVGDLNNDGFLDIQNGSTIRYGVPNGNNWLKVTLQGIQSNRNGIGARVEIYGPWGKQIRDIRSGEGFRYMSSLNAHFGLGTSTVINQVIIKWPSGIVDTYNNVTANQPLSAVEGATLGIDAFESSVFTVYPNPVKNTINIAINTANPVEFVTAQVYDLSGRMVHQTQVANQTVTVNHLAKGTYILMLRDSNGKDYSQKFIKE</sequence>
<organism evidence="5 6">
    <name type="scientific">Flavobacterium cheonhonense</name>
    <dbReference type="NCBI Taxonomy" id="706185"/>
    <lineage>
        <taxon>Bacteria</taxon>
        <taxon>Pseudomonadati</taxon>
        <taxon>Bacteroidota</taxon>
        <taxon>Flavobacteriia</taxon>
        <taxon>Flavobacteriales</taxon>
        <taxon>Flavobacteriaceae</taxon>
        <taxon>Flavobacterium</taxon>
    </lineage>
</organism>
<dbReference type="EMBL" id="BAABCR010000008">
    <property type="protein sequence ID" value="GAA4025673.1"/>
    <property type="molecule type" value="Genomic_DNA"/>
</dbReference>
<gene>
    <name evidence="5" type="ORF">GCM10022386_06090</name>
</gene>
<feature type="domain" description="ASPIC/UnbV" evidence="3">
    <location>
        <begin position="657"/>
        <end position="723"/>
    </location>
</feature>
<keyword evidence="6" id="KW-1185">Reference proteome</keyword>
<comment type="caution">
    <text evidence="5">The sequence shown here is derived from an EMBL/GenBank/DDBJ whole genome shotgun (WGS) entry which is preliminary data.</text>
</comment>
<dbReference type="InterPro" id="IPR026444">
    <property type="entry name" value="Secre_tail"/>
</dbReference>
<feature type="chain" id="PRO_5047516232" description="RNA-binding protein" evidence="2">
    <location>
        <begin position="20"/>
        <end position="816"/>
    </location>
</feature>
<feature type="signal peptide" evidence="2">
    <location>
        <begin position="1"/>
        <end position="19"/>
    </location>
</feature>
<reference evidence="6" key="1">
    <citation type="journal article" date="2019" name="Int. J. Syst. Evol. Microbiol.">
        <title>The Global Catalogue of Microorganisms (GCM) 10K type strain sequencing project: providing services to taxonomists for standard genome sequencing and annotation.</title>
        <authorList>
            <consortium name="The Broad Institute Genomics Platform"/>
            <consortium name="The Broad Institute Genome Sequencing Center for Infectious Disease"/>
            <person name="Wu L."/>
            <person name="Ma J."/>
        </authorList>
    </citation>
    <scope>NUCLEOTIDE SEQUENCE [LARGE SCALE GENOMIC DNA]</scope>
    <source>
        <strain evidence="6">JCM 17064</strain>
    </source>
</reference>
<dbReference type="InterPro" id="IPR011519">
    <property type="entry name" value="UnbV_ASPIC"/>
</dbReference>
<proteinExistence type="predicted"/>
<keyword evidence="1 2" id="KW-0732">Signal</keyword>
<dbReference type="InterPro" id="IPR028994">
    <property type="entry name" value="Integrin_alpha_N"/>
</dbReference>
<dbReference type="NCBIfam" id="TIGR04183">
    <property type="entry name" value="Por_Secre_tail"/>
    <property type="match status" value="1"/>
</dbReference>
<dbReference type="Pfam" id="PF18962">
    <property type="entry name" value="Por_Secre_tail"/>
    <property type="match status" value="1"/>
</dbReference>
<accession>A0ABP7TFR4</accession>
<dbReference type="PANTHER" id="PTHR16026">
    <property type="entry name" value="CARTILAGE ACIDIC PROTEIN 1"/>
    <property type="match status" value="1"/>
</dbReference>
<name>A0ABP7TFR4_9FLAO</name>
<feature type="domain" description="Secretion system C-terminal sorting" evidence="4">
    <location>
        <begin position="743"/>
        <end position="814"/>
    </location>
</feature>
<dbReference type="Pfam" id="PF13517">
    <property type="entry name" value="FG-GAP_3"/>
    <property type="match status" value="3"/>
</dbReference>
<dbReference type="InterPro" id="IPR013517">
    <property type="entry name" value="FG-GAP"/>
</dbReference>
<dbReference type="Pfam" id="PF07593">
    <property type="entry name" value="UnbV_ASPIC"/>
    <property type="match status" value="1"/>
</dbReference>